<dbReference type="NCBIfam" id="TIGR00231">
    <property type="entry name" value="small_GTP"/>
    <property type="match status" value="1"/>
</dbReference>
<sequence length="650" mass="73303">MDYIKSIRNVGIVANIDAGKTTTTEHILYKSGKIKKLGNVDDGTAKTDYLAVERERGISVVAAATSFNWKNCTINLIDTPGHIDFASEVERSLRILDGAILIISAPDGVTPHTNVLFDALQKMKIPTLIFVNKMDMLNFPVEYVVESIRENLTDKIIQIQKPIFENYEFKWAENILRNDVSDDLIDVLSKYDDELLQKYLNNEKIGMEYIDGRLIKLVENSLMYPILFGSAQKDIGIKELMDAIVKYLPSPKGDISKPLSGVIFKVQRDKAMGKLSYVRIYDGQIRIRDLVHNFSKDKDEKVTQIRKINASSYSDIDILKAGDIAAVCGLDGHIGDILGTPSSVPPEHHIANSLLAVKIKPKNDDDYYKLVEALQILDEEDPLLNFRWIKELKELQINIMGTIQVEVIRRMIQERFSINVEFDKPGVIYKETPSKRGYGFVSYTMPKPCWAVVKLLIEPSERGSGLSVKSIVSADKILPRYQNDILRTLPEALQQGLYGWEVTDLKVTLVDGEDHVMHTHPQDFVVATPMAIMDGLFNTGVKLLEPILYFKITVPEEYAGKVINDLTQMRGVFDKTTIVKKNAIIEGEVPLSTSMDYPINLSIATKGHSQMITRFIRYDTCPDGFIAKRERIGVNPLDRAKYILSIRGAI</sequence>
<evidence type="ECO:0000256" key="1">
    <source>
        <dbReference type="ARBA" id="ARBA00022741"/>
    </source>
</evidence>
<dbReference type="PRINTS" id="PR00315">
    <property type="entry name" value="ELONGATNFCT"/>
</dbReference>
<dbReference type="RefSeq" id="WP_209454726.1">
    <property type="nucleotide sequence ID" value="NZ_JAGGLT010000033.1"/>
</dbReference>
<reference evidence="5" key="1">
    <citation type="submission" date="2021-03" db="EMBL/GenBank/DDBJ databases">
        <title>Genomic Encyclopedia of Type Strains, Phase IV (KMG-IV): sequencing the most valuable type-strain genomes for metagenomic binning, comparative biology and taxonomic classification.</title>
        <authorList>
            <person name="Goeker M."/>
        </authorList>
    </citation>
    <scope>NUCLEOTIDE SEQUENCE</scope>
    <source>
        <strain evidence="5">DSM 101588</strain>
    </source>
</reference>
<evidence type="ECO:0000256" key="3">
    <source>
        <dbReference type="ARBA" id="ARBA00023134"/>
    </source>
</evidence>
<dbReference type="PANTHER" id="PTHR43261:SF1">
    <property type="entry name" value="RIBOSOME-RELEASING FACTOR 2, MITOCHONDRIAL"/>
    <property type="match status" value="1"/>
</dbReference>
<dbReference type="PROSITE" id="PS51722">
    <property type="entry name" value="G_TR_2"/>
    <property type="match status" value="1"/>
</dbReference>
<dbReference type="InterPro" id="IPR020568">
    <property type="entry name" value="Ribosomal_Su5_D2-typ_SF"/>
</dbReference>
<dbReference type="SUPFAM" id="SSF54980">
    <property type="entry name" value="EF-G C-terminal domain-like"/>
    <property type="match status" value="2"/>
</dbReference>
<dbReference type="InterPro" id="IPR000795">
    <property type="entry name" value="T_Tr_GTP-bd_dom"/>
</dbReference>
<keyword evidence="1" id="KW-0547">Nucleotide-binding</keyword>
<dbReference type="InterPro" id="IPR053905">
    <property type="entry name" value="EF-G-like_DII"/>
</dbReference>
<dbReference type="InterPro" id="IPR035647">
    <property type="entry name" value="EFG_III/V"/>
</dbReference>
<dbReference type="Gene3D" id="3.30.70.240">
    <property type="match status" value="1"/>
</dbReference>
<dbReference type="Pfam" id="PF14492">
    <property type="entry name" value="EFG_III"/>
    <property type="match status" value="1"/>
</dbReference>
<evidence type="ECO:0000313" key="5">
    <source>
        <dbReference type="EMBL" id="MBP2073067.1"/>
    </source>
</evidence>
<dbReference type="Gene3D" id="3.40.50.300">
    <property type="entry name" value="P-loop containing nucleotide triphosphate hydrolases"/>
    <property type="match status" value="1"/>
</dbReference>
<evidence type="ECO:0000256" key="2">
    <source>
        <dbReference type="ARBA" id="ARBA00022917"/>
    </source>
</evidence>
<comment type="caution">
    <text evidence="5">The sequence shown here is derived from an EMBL/GenBank/DDBJ whole genome shotgun (WGS) entry which is preliminary data.</text>
</comment>
<dbReference type="Pfam" id="PF00009">
    <property type="entry name" value="GTP_EFTU"/>
    <property type="match status" value="1"/>
</dbReference>
<dbReference type="PRINTS" id="PR01037">
    <property type="entry name" value="TCRTETOQM"/>
</dbReference>
<dbReference type="SUPFAM" id="SSF54211">
    <property type="entry name" value="Ribosomal protein S5 domain 2-like"/>
    <property type="match status" value="1"/>
</dbReference>
<proteinExistence type="predicted"/>
<dbReference type="SMART" id="SM00889">
    <property type="entry name" value="EFG_IV"/>
    <property type="match status" value="1"/>
</dbReference>
<dbReference type="Gene3D" id="3.30.70.870">
    <property type="entry name" value="Elongation Factor G (Translational Gtpase), domain 3"/>
    <property type="match status" value="1"/>
</dbReference>
<dbReference type="SUPFAM" id="SSF52540">
    <property type="entry name" value="P-loop containing nucleoside triphosphate hydrolases"/>
    <property type="match status" value="1"/>
</dbReference>
<keyword evidence="2" id="KW-0648">Protein biosynthesis</keyword>
<keyword evidence="6" id="KW-1185">Reference proteome</keyword>
<dbReference type="InterPro" id="IPR009000">
    <property type="entry name" value="Transl_B-barrel_sf"/>
</dbReference>
<protein>
    <submittedName>
        <fullName evidence="5">Ribosomal protection tetracycline resistance protein</fullName>
    </submittedName>
</protein>
<dbReference type="PANTHER" id="PTHR43261">
    <property type="entry name" value="TRANSLATION ELONGATION FACTOR G-RELATED"/>
    <property type="match status" value="1"/>
</dbReference>
<feature type="domain" description="Tr-type G" evidence="4">
    <location>
        <begin position="5"/>
        <end position="252"/>
    </location>
</feature>
<dbReference type="Gene3D" id="2.40.30.10">
    <property type="entry name" value="Translation factors"/>
    <property type="match status" value="1"/>
</dbReference>
<dbReference type="SMART" id="SM00838">
    <property type="entry name" value="EFG_C"/>
    <property type="match status" value="1"/>
</dbReference>
<dbReference type="InterPro" id="IPR005225">
    <property type="entry name" value="Small_GTP-bd"/>
</dbReference>
<dbReference type="PROSITE" id="PS00301">
    <property type="entry name" value="G_TR_1"/>
    <property type="match status" value="1"/>
</dbReference>
<dbReference type="SUPFAM" id="SSF50447">
    <property type="entry name" value="Translation proteins"/>
    <property type="match status" value="1"/>
</dbReference>
<keyword evidence="3" id="KW-0342">GTP-binding</keyword>
<dbReference type="InterPro" id="IPR031157">
    <property type="entry name" value="G_TR_CS"/>
</dbReference>
<dbReference type="Pfam" id="PF00679">
    <property type="entry name" value="EFG_C"/>
    <property type="match status" value="1"/>
</dbReference>
<evidence type="ECO:0000259" key="4">
    <source>
        <dbReference type="PROSITE" id="PS51722"/>
    </source>
</evidence>
<dbReference type="InterPro" id="IPR041095">
    <property type="entry name" value="EFG_II"/>
</dbReference>
<gene>
    <name evidence="5" type="ORF">J2Z80_002619</name>
</gene>
<dbReference type="EMBL" id="JAGGLT010000033">
    <property type="protein sequence ID" value="MBP2073067.1"/>
    <property type="molecule type" value="Genomic_DNA"/>
</dbReference>
<dbReference type="Pfam" id="PF22042">
    <property type="entry name" value="EF-G_D2"/>
    <property type="match status" value="1"/>
</dbReference>
<organism evidence="5 6">
    <name type="scientific">Thermoanaerobacterium butyriciformans</name>
    <dbReference type="NCBI Taxonomy" id="1702242"/>
    <lineage>
        <taxon>Bacteria</taxon>
        <taxon>Bacillati</taxon>
        <taxon>Bacillota</taxon>
        <taxon>Clostridia</taxon>
        <taxon>Thermoanaerobacterales</taxon>
        <taxon>Thermoanaerobacteraceae</taxon>
        <taxon>Thermoanaerobacterium</taxon>
    </lineage>
</organism>
<dbReference type="InterPro" id="IPR014721">
    <property type="entry name" value="Ribsml_uS5_D2-typ_fold_subgr"/>
</dbReference>
<dbReference type="InterPro" id="IPR005517">
    <property type="entry name" value="Transl_elong_EFG/EF2_IV"/>
</dbReference>
<accession>A0ABS4NHC5</accession>
<dbReference type="InterPro" id="IPR027417">
    <property type="entry name" value="P-loop_NTPase"/>
</dbReference>
<dbReference type="InterPro" id="IPR000640">
    <property type="entry name" value="EFG_V-like"/>
</dbReference>
<evidence type="ECO:0000313" key="6">
    <source>
        <dbReference type="Proteomes" id="UP001166402"/>
    </source>
</evidence>
<dbReference type="Gene3D" id="3.30.230.10">
    <property type="match status" value="1"/>
</dbReference>
<name>A0ABS4NHC5_9THEO</name>
<dbReference type="Proteomes" id="UP001166402">
    <property type="component" value="Unassembled WGS sequence"/>
</dbReference>
<dbReference type="Pfam" id="PF03764">
    <property type="entry name" value="EFG_IV"/>
    <property type="match status" value="1"/>
</dbReference>